<sequence length="133" mass="15952">MSTSFDDKNKLIQMYEQKGLNKGSVMDVLCDFVMEYDFVRILEGFLKEYVERRDYMGVVYSDAFDKEDEEFFGENHVLFYYGVDAEGEDTVTHEELYKYLQTACEFYIKRYPEHTENVEELLSKIKDQYDIKD</sequence>
<reference evidence="2 3" key="1">
    <citation type="submission" date="2015-01" db="EMBL/GenBank/DDBJ databases">
        <title>Genome sequence of bacillus megaterium Q3.</title>
        <authorList>
            <person name="Wang Y."/>
            <person name="Luo K."/>
            <person name="Bai L."/>
            <person name="Luo F."/>
        </authorList>
    </citation>
    <scope>NUCLEOTIDE SEQUENCE [LARGE SCALE GENOMIC DNA]</scope>
    <source>
        <strain evidence="2 3">Q3</strain>
    </source>
</reference>
<feature type="domain" description="CDI immunity protein" evidence="1">
    <location>
        <begin position="21"/>
        <end position="122"/>
    </location>
</feature>
<dbReference type="CDD" id="cd20688">
    <property type="entry name" value="CdiI_Ecoli_Nm-like"/>
    <property type="match status" value="1"/>
</dbReference>
<gene>
    <name evidence="2" type="ORF">AS52_02821</name>
</gene>
<evidence type="ECO:0000259" key="1">
    <source>
        <dbReference type="Pfam" id="PF18624"/>
    </source>
</evidence>
<dbReference type="InterPro" id="IPR041256">
    <property type="entry name" value="CdiI_4"/>
</dbReference>
<protein>
    <recommendedName>
        <fullName evidence="1">CDI immunity protein domain-containing protein</fullName>
    </recommendedName>
</protein>
<accession>A0A806TI03</accession>
<name>A0A806TI03_PRIMG</name>
<dbReference type="EMBL" id="CP010586">
    <property type="protein sequence ID" value="AKP77782.1"/>
    <property type="molecule type" value="Genomic_DNA"/>
</dbReference>
<dbReference type="Proteomes" id="UP000036410">
    <property type="component" value="Chromosome"/>
</dbReference>
<dbReference type="Pfam" id="PF18624">
    <property type="entry name" value="CdiI_4"/>
    <property type="match status" value="1"/>
</dbReference>
<dbReference type="RefSeq" id="WP_033579278.1">
    <property type="nucleotide sequence ID" value="NZ_CP010586.1"/>
</dbReference>
<evidence type="ECO:0000313" key="2">
    <source>
        <dbReference type="EMBL" id="AKP77782.1"/>
    </source>
</evidence>
<evidence type="ECO:0000313" key="3">
    <source>
        <dbReference type="Proteomes" id="UP000036410"/>
    </source>
</evidence>
<organism evidence="2 3">
    <name type="scientific">Priestia megaterium Q3</name>
    <dbReference type="NCBI Taxonomy" id="1452722"/>
    <lineage>
        <taxon>Bacteria</taxon>
        <taxon>Bacillati</taxon>
        <taxon>Bacillota</taxon>
        <taxon>Bacilli</taxon>
        <taxon>Bacillales</taxon>
        <taxon>Bacillaceae</taxon>
        <taxon>Priestia</taxon>
    </lineage>
</organism>
<proteinExistence type="predicted"/>
<dbReference type="AlphaFoldDB" id="A0A806TI03"/>